<evidence type="ECO:0000313" key="2">
    <source>
        <dbReference type="Proteomes" id="UP001295444"/>
    </source>
</evidence>
<dbReference type="PANTHER" id="PTHR19446">
    <property type="entry name" value="REVERSE TRANSCRIPTASES"/>
    <property type="match status" value="1"/>
</dbReference>
<keyword evidence="2" id="KW-1185">Reference proteome</keyword>
<sequence>MSDLASKLDTLYQDLTTLNAHISYTDCMQQHITTVGWHPSTSPPDFRAQQAATRIPYLVGKDGGQVHADALLQPITLQEVLPGADGLPNVYYKKFKDIPAPHLLKVYQRASEEGSLPTEMLLATIVTLPKTDKPTDSCKNFRPIYRLNTVAKFLAMYSSPTAQ</sequence>
<evidence type="ECO:0000313" key="1">
    <source>
        <dbReference type="EMBL" id="CAH2318728.1"/>
    </source>
</evidence>
<gene>
    <name evidence="1" type="ORF">PECUL_23A053397</name>
</gene>
<accession>A0AAD1T4Z9</accession>
<proteinExistence type="predicted"/>
<dbReference type="AlphaFoldDB" id="A0AAD1T4Z9"/>
<reference evidence="1" key="1">
    <citation type="submission" date="2022-03" db="EMBL/GenBank/DDBJ databases">
        <authorList>
            <person name="Alioto T."/>
            <person name="Alioto T."/>
            <person name="Gomez Garrido J."/>
        </authorList>
    </citation>
    <scope>NUCLEOTIDE SEQUENCE</scope>
</reference>
<dbReference type="Proteomes" id="UP001295444">
    <property type="component" value="Chromosome 10"/>
</dbReference>
<name>A0AAD1T4Z9_PELCU</name>
<protein>
    <submittedName>
        <fullName evidence="1">Uncharacterized protein</fullName>
    </submittedName>
</protein>
<feature type="non-terminal residue" evidence="1">
    <location>
        <position position="163"/>
    </location>
</feature>
<dbReference type="EMBL" id="OW240921">
    <property type="protein sequence ID" value="CAH2318728.1"/>
    <property type="molecule type" value="Genomic_DNA"/>
</dbReference>
<organism evidence="1 2">
    <name type="scientific">Pelobates cultripes</name>
    <name type="common">Western spadefoot toad</name>
    <dbReference type="NCBI Taxonomy" id="61616"/>
    <lineage>
        <taxon>Eukaryota</taxon>
        <taxon>Metazoa</taxon>
        <taxon>Chordata</taxon>
        <taxon>Craniata</taxon>
        <taxon>Vertebrata</taxon>
        <taxon>Euteleostomi</taxon>
        <taxon>Amphibia</taxon>
        <taxon>Batrachia</taxon>
        <taxon>Anura</taxon>
        <taxon>Pelobatoidea</taxon>
        <taxon>Pelobatidae</taxon>
        <taxon>Pelobates</taxon>
    </lineage>
</organism>